<reference evidence="1" key="1">
    <citation type="submission" date="2020-03" db="EMBL/GenBank/DDBJ databases">
        <authorList>
            <person name="Weist P."/>
        </authorList>
    </citation>
    <scope>NUCLEOTIDE SEQUENCE</scope>
</reference>
<dbReference type="AlphaFoldDB" id="A0A9N7VMC9"/>
<proteinExistence type="predicted"/>
<evidence type="ECO:0000313" key="1">
    <source>
        <dbReference type="EMBL" id="CAB1453633.1"/>
    </source>
</evidence>
<protein>
    <submittedName>
        <fullName evidence="1">Uncharacterized protein</fullName>
    </submittedName>
</protein>
<name>A0A9N7VMC9_PLEPL</name>
<dbReference type="EMBL" id="CADEAL010004180">
    <property type="protein sequence ID" value="CAB1453633.1"/>
    <property type="molecule type" value="Genomic_DNA"/>
</dbReference>
<comment type="caution">
    <text evidence="1">The sequence shown here is derived from an EMBL/GenBank/DDBJ whole genome shotgun (WGS) entry which is preliminary data.</text>
</comment>
<sequence length="117" mass="12226">MDLAEQAEALRQVMALQGAQLGHHDEALHSIRDKVDQITTAVDQQQIKLCVRGCGGPAGCAGSVRISSSVDSRSCPGGRAAVWRCPPIFQCAARTAVTGEMSSLCVADTSAEDSVGR</sequence>
<keyword evidence="2" id="KW-1185">Reference proteome</keyword>
<gene>
    <name evidence="1" type="ORF">PLEPLA_LOCUS41389</name>
</gene>
<dbReference type="Proteomes" id="UP001153269">
    <property type="component" value="Unassembled WGS sequence"/>
</dbReference>
<organism evidence="1 2">
    <name type="scientific">Pleuronectes platessa</name>
    <name type="common">European plaice</name>
    <dbReference type="NCBI Taxonomy" id="8262"/>
    <lineage>
        <taxon>Eukaryota</taxon>
        <taxon>Metazoa</taxon>
        <taxon>Chordata</taxon>
        <taxon>Craniata</taxon>
        <taxon>Vertebrata</taxon>
        <taxon>Euteleostomi</taxon>
        <taxon>Actinopterygii</taxon>
        <taxon>Neopterygii</taxon>
        <taxon>Teleostei</taxon>
        <taxon>Neoteleostei</taxon>
        <taxon>Acanthomorphata</taxon>
        <taxon>Carangaria</taxon>
        <taxon>Pleuronectiformes</taxon>
        <taxon>Pleuronectoidei</taxon>
        <taxon>Pleuronectidae</taxon>
        <taxon>Pleuronectes</taxon>
    </lineage>
</organism>
<evidence type="ECO:0000313" key="2">
    <source>
        <dbReference type="Proteomes" id="UP001153269"/>
    </source>
</evidence>
<accession>A0A9N7VMC9</accession>